<name>A0AAD6WNE6_9AGAR</name>
<organism evidence="1 2">
    <name type="scientific">Mycena alexandri</name>
    <dbReference type="NCBI Taxonomy" id="1745969"/>
    <lineage>
        <taxon>Eukaryota</taxon>
        <taxon>Fungi</taxon>
        <taxon>Dikarya</taxon>
        <taxon>Basidiomycota</taxon>
        <taxon>Agaricomycotina</taxon>
        <taxon>Agaricomycetes</taxon>
        <taxon>Agaricomycetidae</taxon>
        <taxon>Agaricales</taxon>
        <taxon>Marasmiineae</taxon>
        <taxon>Mycenaceae</taxon>
        <taxon>Mycena</taxon>
    </lineage>
</organism>
<reference evidence="1" key="1">
    <citation type="submission" date="2023-03" db="EMBL/GenBank/DDBJ databases">
        <title>Massive genome expansion in bonnet fungi (Mycena s.s.) driven by repeated elements and novel gene families across ecological guilds.</title>
        <authorList>
            <consortium name="Lawrence Berkeley National Laboratory"/>
            <person name="Harder C.B."/>
            <person name="Miyauchi S."/>
            <person name="Viragh M."/>
            <person name="Kuo A."/>
            <person name="Thoen E."/>
            <person name="Andreopoulos B."/>
            <person name="Lu D."/>
            <person name="Skrede I."/>
            <person name="Drula E."/>
            <person name="Henrissat B."/>
            <person name="Morin E."/>
            <person name="Kohler A."/>
            <person name="Barry K."/>
            <person name="LaButti K."/>
            <person name="Morin E."/>
            <person name="Salamov A."/>
            <person name="Lipzen A."/>
            <person name="Mereny Z."/>
            <person name="Hegedus B."/>
            <person name="Baldrian P."/>
            <person name="Stursova M."/>
            <person name="Weitz H."/>
            <person name="Taylor A."/>
            <person name="Grigoriev I.V."/>
            <person name="Nagy L.G."/>
            <person name="Martin F."/>
            <person name="Kauserud H."/>
        </authorList>
    </citation>
    <scope>NUCLEOTIDE SEQUENCE</scope>
    <source>
        <strain evidence="1">CBHHK200</strain>
    </source>
</reference>
<gene>
    <name evidence="1" type="ORF">C8F04DRAFT_1197978</name>
</gene>
<protein>
    <submittedName>
        <fullName evidence="1">Uncharacterized protein</fullName>
    </submittedName>
</protein>
<dbReference type="Proteomes" id="UP001218188">
    <property type="component" value="Unassembled WGS sequence"/>
</dbReference>
<proteinExistence type="predicted"/>
<evidence type="ECO:0000313" key="1">
    <source>
        <dbReference type="EMBL" id="KAJ7019192.1"/>
    </source>
</evidence>
<evidence type="ECO:0000313" key="2">
    <source>
        <dbReference type="Proteomes" id="UP001218188"/>
    </source>
</evidence>
<accession>A0AAD6WNE6</accession>
<sequence length="299" mass="33978">MPTPEIIGNRGKINIRKNVFAPDDANSIKPGTTNQLARFIFNYPHVGFIFAPSSTISPAYLAPPSNQLKFRFSRMPEPEPEVQFGVRPRRNFAEPVRTAEPDAEIKPCCFPSNLPTPAPNNLPEDSRKSMVFHRSSIRKVAGSRWKLLKNKFQRLSGGRTTASYLVRQFFGRKNKFSSGVRTPPNAEPNRLNLNLRFRFEVQQFAEPEPKFRFGVRGKRKTRHLRRPACEGRTARRWRVASSLTSDARLAEFPARKGDFCSLYCKLLGTTGGYCLGYWVLRESYGDHSDGYEMLSDLGA</sequence>
<comment type="caution">
    <text evidence="1">The sequence shown here is derived from an EMBL/GenBank/DDBJ whole genome shotgun (WGS) entry which is preliminary data.</text>
</comment>
<dbReference type="AlphaFoldDB" id="A0AAD6WNE6"/>
<keyword evidence="2" id="KW-1185">Reference proteome</keyword>
<dbReference type="EMBL" id="JARJCM010000303">
    <property type="protein sequence ID" value="KAJ7019192.1"/>
    <property type="molecule type" value="Genomic_DNA"/>
</dbReference>